<evidence type="ECO:0000313" key="3">
    <source>
        <dbReference type="EMBL" id="KTD57528.1"/>
    </source>
</evidence>
<reference evidence="3 4" key="1">
    <citation type="submission" date="2015-11" db="EMBL/GenBank/DDBJ databases">
        <title>Genomic analysis of 38 Legionella species identifies large and diverse effector repertoires.</title>
        <authorList>
            <person name="Burstein D."/>
            <person name="Amaro F."/>
            <person name="Zusman T."/>
            <person name="Lifshitz Z."/>
            <person name="Cohen O."/>
            <person name="Gilbert J.A."/>
            <person name="Pupko T."/>
            <person name="Shuman H.A."/>
            <person name="Segal G."/>
        </authorList>
    </citation>
    <scope>NUCLEOTIDE SEQUENCE [LARGE SCALE GENOMIC DNA]</scope>
    <source>
        <strain evidence="3 4">ATCC 49655</strain>
    </source>
</reference>
<organism evidence="3 4">
    <name type="scientific">Legionella shakespearei DSM 23087</name>
    <dbReference type="NCBI Taxonomy" id="1122169"/>
    <lineage>
        <taxon>Bacteria</taxon>
        <taxon>Pseudomonadati</taxon>
        <taxon>Pseudomonadota</taxon>
        <taxon>Gammaproteobacteria</taxon>
        <taxon>Legionellales</taxon>
        <taxon>Legionellaceae</taxon>
        <taxon>Legionella</taxon>
    </lineage>
</organism>
<dbReference type="EMBL" id="LNYW01000066">
    <property type="protein sequence ID" value="KTD57528.1"/>
    <property type="molecule type" value="Genomic_DNA"/>
</dbReference>
<keyword evidence="4" id="KW-1185">Reference proteome</keyword>
<feature type="region of interest" description="Disordered" evidence="1">
    <location>
        <begin position="127"/>
        <end position="179"/>
    </location>
</feature>
<accession>A0A0W0YKV0</accession>
<comment type="caution">
    <text evidence="3">The sequence shown here is derived from an EMBL/GenBank/DDBJ whole genome shotgun (WGS) entry which is preliminary data.</text>
</comment>
<dbReference type="PATRIC" id="fig|1122169.6.peg.2719"/>
<feature type="transmembrane region" description="Helical" evidence="2">
    <location>
        <begin position="61"/>
        <end position="89"/>
    </location>
</feature>
<dbReference type="RefSeq" id="WP_018578334.1">
    <property type="nucleotide sequence ID" value="NZ_KB892434.1"/>
</dbReference>
<proteinExistence type="predicted"/>
<name>A0A0W0YKV0_9GAMM</name>
<evidence type="ECO:0000256" key="1">
    <source>
        <dbReference type="SAM" id="MobiDB-lite"/>
    </source>
</evidence>
<evidence type="ECO:0000313" key="4">
    <source>
        <dbReference type="Proteomes" id="UP000054600"/>
    </source>
</evidence>
<dbReference type="STRING" id="1122169.Lsha_2369"/>
<protein>
    <recommendedName>
        <fullName evidence="5">Transmembrane protein</fullName>
    </recommendedName>
</protein>
<dbReference type="AlphaFoldDB" id="A0A0W0YKV0"/>
<gene>
    <name evidence="3" type="ORF">Lsha_2369</name>
</gene>
<dbReference type="eggNOG" id="ENOG5031EIM">
    <property type="taxonomic scope" value="Bacteria"/>
</dbReference>
<feature type="compositionally biased region" description="Basic and acidic residues" evidence="1">
    <location>
        <begin position="127"/>
        <end position="137"/>
    </location>
</feature>
<keyword evidence="2" id="KW-0472">Membrane</keyword>
<dbReference type="OrthoDB" id="5654362at2"/>
<sequence>MWDKIKDWYHRNKSYLVTLLLASLGVGLGTACICLAFPAALPVFASISLLGLIPLAFLDTIPFALAVLALSAIMVAVSFAAVAVSIVVLKQLASISINLYELVSGEGETSEVPLESSHDYLRRHLQVESSSLRRPDSDNEFDEISSDEMRPTPNLLTPAPTSPADDGHAEPGVSSLSFS</sequence>
<keyword evidence="2" id="KW-0812">Transmembrane</keyword>
<evidence type="ECO:0008006" key="5">
    <source>
        <dbReference type="Google" id="ProtNLM"/>
    </source>
</evidence>
<dbReference type="PROSITE" id="PS51257">
    <property type="entry name" value="PROKAR_LIPOPROTEIN"/>
    <property type="match status" value="1"/>
</dbReference>
<keyword evidence="2" id="KW-1133">Transmembrane helix</keyword>
<feature type="transmembrane region" description="Helical" evidence="2">
    <location>
        <begin position="15"/>
        <end position="41"/>
    </location>
</feature>
<evidence type="ECO:0000256" key="2">
    <source>
        <dbReference type="SAM" id="Phobius"/>
    </source>
</evidence>
<dbReference type="Proteomes" id="UP000054600">
    <property type="component" value="Unassembled WGS sequence"/>
</dbReference>